<dbReference type="RefSeq" id="WP_073123742.1">
    <property type="nucleotide sequence ID" value="NZ_FRAA01000006.1"/>
</dbReference>
<feature type="transmembrane region" description="Helical" evidence="13">
    <location>
        <begin position="7"/>
        <end position="34"/>
    </location>
</feature>
<feature type="binding site" evidence="12">
    <location>
        <position position="318"/>
    </location>
    <ligand>
        <name>K(+)</name>
        <dbReference type="ChEBI" id="CHEBI:29103"/>
    </ligand>
</feature>
<evidence type="ECO:0000256" key="13">
    <source>
        <dbReference type="SAM" id="Phobius"/>
    </source>
</evidence>
<keyword evidence="12" id="KW-0479">Metal-binding</keyword>
<evidence type="ECO:0000256" key="12">
    <source>
        <dbReference type="PIRSR" id="PIRSR006247-1"/>
    </source>
</evidence>
<dbReference type="GO" id="GO:0015379">
    <property type="term" value="F:potassium:chloride symporter activity"/>
    <property type="evidence" value="ECO:0007669"/>
    <property type="project" value="InterPro"/>
</dbReference>
<evidence type="ECO:0000256" key="5">
    <source>
        <dbReference type="ARBA" id="ARBA00022519"/>
    </source>
</evidence>
<evidence type="ECO:0000313" key="15">
    <source>
        <dbReference type="Proteomes" id="UP000184474"/>
    </source>
</evidence>
<evidence type="ECO:0000256" key="7">
    <source>
        <dbReference type="ARBA" id="ARBA00022692"/>
    </source>
</evidence>
<feature type="binding site" evidence="12">
    <location>
        <position position="434"/>
    </location>
    <ligand>
        <name>K(+)</name>
        <dbReference type="ChEBI" id="CHEBI:29103"/>
    </ligand>
</feature>
<dbReference type="Proteomes" id="UP000184474">
    <property type="component" value="Unassembled WGS sequence"/>
</dbReference>
<evidence type="ECO:0000256" key="9">
    <source>
        <dbReference type="ARBA" id="ARBA00022989"/>
    </source>
</evidence>
<feature type="transmembrane region" description="Helical" evidence="13">
    <location>
        <begin position="332"/>
        <end position="353"/>
    </location>
</feature>
<dbReference type="GO" id="GO:0005886">
    <property type="term" value="C:plasma membrane"/>
    <property type="evidence" value="ECO:0007669"/>
    <property type="project" value="UniProtKB-SubCell"/>
</dbReference>
<feature type="binding site" evidence="12">
    <location>
        <position position="222"/>
    </location>
    <ligand>
        <name>K(+)</name>
        <dbReference type="ChEBI" id="CHEBI:29103"/>
    </ligand>
</feature>
<evidence type="ECO:0000256" key="8">
    <source>
        <dbReference type="ARBA" id="ARBA00022958"/>
    </source>
</evidence>
<gene>
    <name evidence="14" type="ORF">SAMN04488028_10677</name>
</gene>
<dbReference type="STRING" id="156994.SAMN04488028_10677"/>
<dbReference type="PANTHER" id="PTHR32024:SF2">
    <property type="entry name" value="TRK SYSTEM POTASSIUM UPTAKE PROTEIN TRKG-RELATED"/>
    <property type="match status" value="1"/>
</dbReference>
<dbReference type="PIRSF" id="PIRSF006247">
    <property type="entry name" value="TrkH"/>
    <property type="match status" value="1"/>
</dbReference>
<evidence type="ECO:0000256" key="6">
    <source>
        <dbReference type="ARBA" id="ARBA00022538"/>
    </source>
</evidence>
<keyword evidence="3" id="KW-0813">Transport</keyword>
<name>A0A1M6TK39_REIAG</name>
<keyword evidence="7 13" id="KW-0812">Transmembrane</keyword>
<feature type="transmembrane region" description="Helical" evidence="13">
    <location>
        <begin position="40"/>
        <end position="59"/>
    </location>
</feature>
<accession>A0A1M6TK39</accession>
<dbReference type="GO" id="GO:0046872">
    <property type="term" value="F:metal ion binding"/>
    <property type="evidence" value="ECO:0007669"/>
    <property type="project" value="UniProtKB-KW"/>
</dbReference>
<keyword evidence="9 13" id="KW-1133">Transmembrane helix</keyword>
<evidence type="ECO:0000256" key="11">
    <source>
        <dbReference type="ARBA" id="ARBA00023136"/>
    </source>
</evidence>
<dbReference type="AlphaFoldDB" id="A0A1M6TK39"/>
<dbReference type="EMBL" id="FRAA01000006">
    <property type="protein sequence ID" value="SHK57307.1"/>
    <property type="molecule type" value="Genomic_DNA"/>
</dbReference>
<evidence type="ECO:0000313" key="14">
    <source>
        <dbReference type="EMBL" id="SHK57307.1"/>
    </source>
</evidence>
<feature type="transmembrane region" description="Helical" evidence="13">
    <location>
        <begin position="454"/>
        <end position="482"/>
    </location>
</feature>
<organism evidence="14 15">
    <name type="scientific">Reichenbachiella agariperforans</name>
    <dbReference type="NCBI Taxonomy" id="156994"/>
    <lineage>
        <taxon>Bacteria</taxon>
        <taxon>Pseudomonadati</taxon>
        <taxon>Bacteroidota</taxon>
        <taxon>Cytophagia</taxon>
        <taxon>Cytophagales</taxon>
        <taxon>Reichenbachiellaceae</taxon>
        <taxon>Reichenbachiella</taxon>
    </lineage>
</organism>
<proteinExistence type="inferred from homology"/>
<evidence type="ECO:0000256" key="2">
    <source>
        <dbReference type="ARBA" id="ARBA00009137"/>
    </source>
</evidence>
<dbReference type="PANTHER" id="PTHR32024">
    <property type="entry name" value="TRK SYSTEM POTASSIUM UPTAKE PROTEIN TRKG-RELATED"/>
    <property type="match status" value="1"/>
</dbReference>
<keyword evidence="11 13" id="KW-0472">Membrane</keyword>
<keyword evidence="6" id="KW-0633">Potassium transport</keyword>
<keyword evidence="4" id="KW-1003">Cell membrane</keyword>
<dbReference type="Pfam" id="PF02386">
    <property type="entry name" value="TrkH"/>
    <property type="match status" value="1"/>
</dbReference>
<evidence type="ECO:0000256" key="4">
    <source>
        <dbReference type="ARBA" id="ARBA00022475"/>
    </source>
</evidence>
<keyword evidence="8 12" id="KW-0630">Potassium</keyword>
<feature type="transmembrane region" description="Helical" evidence="13">
    <location>
        <begin position="186"/>
        <end position="209"/>
    </location>
</feature>
<dbReference type="InterPro" id="IPR004772">
    <property type="entry name" value="TrkH"/>
</dbReference>
<comment type="similarity">
    <text evidence="2">Belongs to the TrkH potassium transport family.</text>
</comment>
<keyword evidence="15" id="KW-1185">Reference proteome</keyword>
<feature type="transmembrane region" description="Helical" evidence="13">
    <location>
        <begin position="238"/>
        <end position="262"/>
    </location>
</feature>
<feature type="transmembrane region" description="Helical" evidence="13">
    <location>
        <begin position="71"/>
        <end position="93"/>
    </location>
</feature>
<protein>
    <submittedName>
        <fullName evidence="14">Trk system potassium uptake protein TrkH</fullName>
    </submittedName>
</protein>
<feature type="transmembrane region" description="Helical" evidence="13">
    <location>
        <begin position="274"/>
        <end position="293"/>
    </location>
</feature>
<feature type="binding site" evidence="12">
    <location>
        <position position="113"/>
    </location>
    <ligand>
        <name>K(+)</name>
        <dbReference type="ChEBI" id="CHEBI:29103"/>
    </ligand>
</feature>
<evidence type="ECO:0000256" key="10">
    <source>
        <dbReference type="ARBA" id="ARBA00023065"/>
    </source>
</evidence>
<dbReference type="NCBIfam" id="TIGR00933">
    <property type="entry name" value="2a38"/>
    <property type="match status" value="1"/>
</dbReference>
<feature type="transmembrane region" description="Helical" evidence="13">
    <location>
        <begin position="392"/>
        <end position="417"/>
    </location>
</feature>
<reference evidence="15" key="1">
    <citation type="submission" date="2016-11" db="EMBL/GenBank/DDBJ databases">
        <authorList>
            <person name="Varghese N."/>
            <person name="Submissions S."/>
        </authorList>
    </citation>
    <scope>NUCLEOTIDE SEQUENCE [LARGE SCALE GENOMIC DNA]</scope>
    <source>
        <strain evidence="15">DSM 26134</strain>
    </source>
</reference>
<feature type="binding site" evidence="12">
    <location>
        <position position="317"/>
    </location>
    <ligand>
        <name>K(+)</name>
        <dbReference type="ChEBI" id="CHEBI:29103"/>
    </ligand>
</feature>
<keyword evidence="10" id="KW-0406">Ion transport</keyword>
<comment type="subcellular location">
    <subcellularLocation>
        <location evidence="1">Cell inner membrane</location>
        <topology evidence="1">Multi-pass membrane protein</topology>
    </subcellularLocation>
</comment>
<keyword evidence="5" id="KW-0997">Cell inner membrane</keyword>
<feature type="transmembrane region" description="Helical" evidence="13">
    <location>
        <begin position="138"/>
        <end position="165"/>
    </location>
</feature>
<feature type="binding site" evidence="12">
    <location>
        <position position="114"/>
    </location>
    <ligand>
        <name>K(+)</name>
        <dbReference type="ChEBI" id="CHEBI:29103"/>
    </ligand>
</feature>
<sequence length="485" mass="53572">MRFNYKVILNVLSLLILLNGAFMMTCIPFSWYFGGKDMNALLISGVSAMVIGYVVFVITRRNRSKELKKKDGYLIVTLGWLSMSLFGTLPYLLSGAIPSFTDAFFETVSGFTTTGATVLTDIEALDKGILFWRSLTQWIGGMGIIVLAVAILPLLGIGGMQLFVAEAPGISPDKLKPRITETAKRLWFIYVALTLTEMTLLWAGGMTFYDAINHALTTMATGGFSTKNASVAHFNSPFIQYVIIVFMFLAGTNFTVTYFALHGKMKTVFKNEEFRFYVLLTVLVTVLITIGIYQTQGTSIELSIREGLFQVVSIMTTTGYVSADYTQWPYEIVLLLFVLMFVGASAGSTAGGVKIVRHLILVKNSVLELKRQLHPSAILPVRFNGKAVHKDITFNILAFIMIYVSIFALGSILMAFLGLDFMTAISSVATCLGNIGPGLGDVGPVDHFGNIPMVGKWVLCMLMLLGRLELFTVLILFTPYFWRKI</sequence>
<dbReference type="InterPro" id="IPR003445">
    <property type="entry name" value="Cat_transpt"/>
</dbReference>
<evidence type="ECO:0000256" key="1">
    <source>
        <dbReference type="ARBA" id="ARBA00004429"/>
    </source>
</evidence>
<evidence type="ECO:0000256" key="3">
    <source>
        <dbReference type="ARBA" id="ARBA00022448"/>
    </source>
</evidence>